<dbReference type="EMBL" id="JAOZFE010000002">
    <property type="protein sequence ID" value="MCW0953002.1"/>
    <property type="molecule type" value="Genomic_DNA"/>
</dbReference>
<feature type="coiled-coil region" evidence="2">
    <location>
        <begin position="669"/>
        <end position="703"/>
    </location>
</feature>
<evidence type="ECO:0000256" key="1">
    <source>
        <dbReference type="ARBA" id="ARBA00022612"/>
    </source>
</evidence>
<organism evidence="4 5">
    <name type="scientific">Weissella ceti</name>
    <dbReference type="NCBI Taxonomy" id="759620"/>
    <lineage>
        <taxon>Bacteria</taxon>
        <taxon>Bacillati</taxon>
        <taxon>Bacillota</taxon>
        <taxon>Bacilli</taxon>
        <taxon>Lactobacillales</taxon>
        <taxon>Lactobacillaceae</taxon>
        <taxon>Weissella</taxon>
    </lineage>
</organism>
<evidence type="ECO:0000313" key="4">
    <source>
        <dbReference type="EMBL" id="MCW0953002.1"/>
    </source>
</evidence>
<evidence type="ECO:0000259" key="3">
    <source>
        <dbReference type="Pfam" id="PF10145"/>
    </source>
</evidence>
<name>A0ABT3E531_9LACO</name>
<dbReference type="RefSeq" id="WP_213408352.1">
    <property type="nucleotide sequence ID" value="NZ_CP074441.1"/>
</dbReference>
<feature type="coiled-coil region" evidence="2">
    <location>
        <begin position="94"/>
        <end position="128"/>
    </location>
</feature>
<protein>
    <submittedName>
        <fullName evidence="4">Phage tail tape measure protein</fullName>
    </submittedName>
</protein>
<accession>A0ABT3E531</accession>
<keyword evidence="2" id="KW-0175">Coiled coil</keyword>
<keyword evidence="5" id="KW-1185">Reference proteome</keyword>
<evidence type="ECO:0000313" key="5">
    <source>
        <dbReference type="Proteomes" id="UP001526225"/>
    </source>
</evidence>
<dbReference type="InterPro" id="IPR010090">
    <property type="entry name" value="Phage_tape_meas"/>
</dbReference>
<dbReference type="PANTHER" id="PTHR37813:SF1">
    <property type="entry name" value="FELS-2 PROPHAGE PROTEIN"/>
    <property type="match status" value="1"/>
</dbReference>
<comment type="caution">
    <text evidence="4">The sequence shown here is derived from an EMBL/GenBank/DDBJ whole genome shotgun (WGS) entry which is preliminary data.</text>
</comment>
<feature type="domain" description="Phage tail tape measure protein" evidence="3">
    <location>
        <begin position="194"/>
        <end position="393"/>
    </location>
</feature>
<keyword evidence="1" id="KW-1188">Viral release from host cell</keyword>
<proteinExistence type="predicted"/>
<dbReference type="Pfam" id="PF10145">
    <property type="entry name" value="PhageMin_Tail"/>
    <property type="match status" value="1"/>
</dbReference>
<dbReference type="PANTHER" id="PTHR37813">
    <property type="entry name" value="FELS-2 PROPHAGE PROTEIN"/>
    <property type="match status" value="1"/>
</dbReference>
<evidence type="ECO:0000256" key="2">
    <source>
        <dbReference type="SAM" id="Coils"/>
    </source>
</evidence>
<dbReference type="NCBIfam" id="TIGR01760">
    <property type="entry name" value="tape_meas_TP901"/>
    <property type="match status" value="1"/>
</dbReference>
<feature type="coiled-coil region" evidence="2">
    <location>
        <begin position="727"/>
        <end position="754"/>
    </location>
</feature>
<sequence length="810" mass="85416">MADMSLGKMKITVGLDGKGVTDGVSKLERDIKGGVRNFSSFSAAARRGGQELEITKAKIGMLGSSIQNMEKITSQYNKVLNDSTQMSKLTGSEQAALRQEYDQSTVKLNAYKQQFVDTSREMAEMQVKTQGWTGALNSAGEKLTTVGSSLTKKVTLPMGAIGAMALKVGFDFEEGMSRVKAISGATGAEMEKLEKQARQLGKDTAFSARETAQGMENLAMAGFSVNEIMAATPGLLDLAAVSGKDIGLAAEISAGTLRSFGLEAGEAGRVADVLAKTATSAATDTSDLGEAMKYIAPVAHQLGMSVEETSAAIGVMANHSIKGSQAGTTMRMALTRMAKPTGEARDAMEELGITYFDAQGKMKPFSNILSDLKTSMAKMSDEQRAATLKTLFGQTALSGMMALVGEAPGVYDDFTESLNNSAGAADEMARTMQDNANNSIEQMMGSLEDAGIAIARIVTPAFRDIAGFVEKCADAFSDLDPEAQKIIVKLGLLAMAAGPTALVLGKLTTSAVSMHAAFNGMQAAKGAATAIGMVGTSATSASAGIGMLAGGATKAVAGISLMNPVVPGTVGVVAALGVAIGGVKWLEGQAHAKRWGDGVSESAGKALDSVKNTQSDISISFAKTTDDGKLASEEVGKAFSDMNDEVQKNITDANKKISEGFSLLPKDLQDSLNKAKKAFENKNKDIADESKKISETIKNIEQQSGKETLEQQQYIHQSRLRMNELSVKSLGLNAEQEKEALRNLNASVTDMTSEQRRESVKGLADLASKTVESYDKQRATVKDFYDKGMLSSDEYKASISELDDLQDKAN</sequence>
<dbReference type="Proteomes" id="UP001526225">
    <property type="component" value="Unassembled WGS sequence"/>
</dbReference>
<reference evidence="4 5" key="1">
    <citation type="submission" date="2022-10" db="EMBL/GenBank/DDBJ databases">
        <title>Weissella fermenti sp. nov., isolated from fermented cabbage.</title>
        <authorList>
            <person name="Lee J.K."/>
            <person name="Baek J.H."/>
            <person name="Choi D.G."/>
            <person name="Kim J.M."/>
            <person name="Jeon C.O."/>
        </authorList>
    </citation>
    <scope>NUCLEOTIDE SEQUENCE [LARGE SCALE GENOMIC DNA]</scope>
    <source>
        <strain evidence="4 5">KACC 18534</strain>
    </source>
</reference>
<gene>
    <name evidence="4" type="ORF">OIT44_02810</name>
</gene>